<evidence type="ECO:0000259" key="3">
    <source>
        <dbReference type="SMART" id="SM00672"/>
    </source>
</evidence>
<accession>A0A9P5XYI4</accession>
<dbReference type="PANTHER" id="PTHR12203:SF118">
    <property type="entry name" value="BETA-1,2-XYLOSYLTRANSFERASE 1"/>
    <property type="match status" value="1"/>
</dbReference>
<keyword evidence="2" id="KW-0472">Membrane</keyword>
<dbReference type="InterPro" id="IPR006598">
    <property type="entry name" value="CAP10"/>
</dbReference>
<dbReference type="Proteomes" id="UP000807353">
    <property type="component" value="Unassembled WGS sequence"/>
</dbReference>
<proteinExistence type="predicted"/>
<keyword evidence="2" id="KW-0812">Transmembrane</keyword>
<comment type="caution">
    <text evidence="4">The sequence shown here is derived from an EMBL/GenBank/DDBJ whole genome shotgun (WGS) entry which is preliminary data.</text>
</comment>
<dbReference type="Pfam" id="PF05686">
    <property type="entry name" value="Glyco_transf_90"/>
    <property type="match status" value="1"/>
</dbReference>
<evidence type="ECO:0000256" key="1">
    <source>
        <dbReference type="SAM" id="MobiDB-lite"/>
    </source>
</evidence>
<sequence length="615" mass="70631">MQLFRGRGFRRKFILVLAIFVGFYLRNSLITLFHIAFESGSWDRLSTCPSCQHSKYPFDETRPSPSGELDPISGHGYSPDGLLHVNPDAPHPIHELIRSAEVEWEKKLKRASKTLEEAVVEYKRRYKRDPPQGFDDWWDYVEENNVQLPDEYDTIWRELEPFWGVNPEELLKIQALQENRTDTFTIAKTEELDSNVVVTSFSNPETWEQRALLRGLDEILDLLAPVEDALPPYRAIFSPHDNPNLLSDYHIKKAALDAATAGEYVDLSKLPPVKHIGFASACAPGSPGRPIESPVDQSTRPPPRTDKTFIHDHRLAMDPCLHPYIFYHHSQYVAHDLGPAPEPTMAAQFSYCTTPLFHDIQPPTFISWVGDISPRANDPEWDQKTDERLLWRGSNTGMNSNDRTRWRHSQRFHLVSWANDMNGTMNVLMPGSEPGDKVGNGTELRKALVNPVVADIAFTGKPIGCDPHYCDYMESLFEWRKVQSANGKEAGNHKYVVDVDGNGWSSRFKRLITSNSLVFKATAYPEWWLDRSQAWAHYVPIQVDYSDLLDAYMFFRGDLYGENNHDDLAHKIASAGREWSLSFWRQEDMTAYFFRLLLEYARVMSPDREAMSYIV</sequence>
<keyword evidence="2" id="KW-1133">Transmembrane helix</keyword>
<gene>
    <name evidence="4" type="ORF">BDZ94DRAFT_1172653</name>
</gene>
<evidence type="ECO:0000313" key="5">
    <source>
        <dbReference type="Proteomes" id="UP000807353"/>
    </source>
</evidence>
<reference evidence="4" key="1">
    <citation type="submission" date="2020-11" db="EMBL/GenBank/DDBJ databases">
        <authorList>
            <consortium name="DOE Joint Genome Institute"/>
            <person name="Ahrendt S."/>
            <person name="Riley R."/>
            <person name="Andreopoulos W."/>
            <person name="Labutti K."/>
            <person name="Pangilinan J."/>
            <person name="Ruiz-Duenas F.J."/>
            <person name="Barrasa J.M."/>
            <person name="Sanchez-Garcia M."/>
            <person name="Camarero S."/>
            <person name="Miyauchi S."/>
            <person name="Serrano A."/>
            <person name="Linde D."/>
            <person name="Babiker R."/>
            <person name="Drula E."/>
            <person name="Ayuso-Fernandez I."/>
            <person name="Pacheco R."/>
            <person name="Padilla G."/>
            <person name="Ferreira P."/>
            <person name="Barriuso J."/>
            <person name="Kellner H."/>
            <person name="Castanera R."/>
            <person name="Alfaro M."/>
            <person name="Ramirez L."/>
            <person name="Pisabarro A.G."/>
            <person name="Kuo A."/>
            <person name="Tritt A."/>
            <person name="Lipzen A."/>
            <person name="He G."/>
            <person name="Yan M."/>
            <person name="Ng V."/>
            <person name="Cullen D."/>
            <person name="Martin F."/>
            <person name="Rosso M.-N."/>
            <person name="Henrissat B."/>
            <person name="Hibbett D."/>
            <person name="Martinez A.T."/>
            <person name="Grigoriev I.V."/>
        </authorList>
    </citation>
    <scope>NUCLEOTIDE SEQUENCE</scope>
    <source>
        <strain evidence="4">CBS 247.69</strain>
    </source>
</reference>
<feature type="domain" description="Glycosyl transferase CAP10" evidence="3">
    <location>
        <begin position="325"/>
        <end position="607"/>
    </location>
</feature>
<dbReference type="OrthoDB" id="541052at2759"/>
<feature type="transmembrane region" description="Helical" evidence="2">
    <location>
        <begin position="12"/>
        <end position="37"/>
    </location>
</feature>
<evidence type="ECO:0000313" key="4">
    <source>
        <dbReference type="EMBL" id="KAF9458922.1"/>
    </source>
</evidence>
<name>A0A9P5XYI4_9AGAR</name>
<evidence type="ECO:0000256" key="2">
    <source>
        <dbReference type="SAM" id="Phobius"/>
    </source>
</evidence>
<dbReference type="SMART" id="SM00672">
    <property type="entry name" value="CAP10"/>
    <property type="match status" value="1"/>
</dbReference>
<dbReference type="GO" id="GO:0016740">
    <property type="term" value="F:transferase activity"/>
    <property type="evidence" value="ECO:0007669"/>
    <property type="project" value="UniProtKB-KW"/>
</dbReference>
<dbReference type="PANTHER" id="PTHR12203">
    <property type="entry name" value="KDEL LYS-ASP-GLU-LEU CONTAINING - RELATED"/>
    <property type="match status" value="1"/>
</dbReference>
<dbReference type="AlphaFoldDB" id="A0A9P5XYI4"/>
<protein>
    <submittedName>
        <fullName evidence="4">Glycosyl transferase family 90-domain-containing protein</fullName>
    </submittedName>
</protein>
<dbReference type="EMBL" id="MU150327">
    <property type="protein sequence ID" value="KAF9458922.1"/>
    <property type="molecule type" value="Genomic_DNA"/>
</dbReference>
<keyword evidence="4" id="KW-0808">Transferase</keyword>
<dbReference type="InterPro" id="IPR051091">
    <property type="entry name" value="O-Glucosyltr/Glycosyltrsf_90"/>
</dbReference>
<keyword evidence="5" id="KW-1185">Reference proteome</keyword>
<organism evidence="4 5">
    <name type="scientific">Collybia nuda</name>
    <dbReference type="NCBI Taxonomy" id="64659"/>
    <lineage>
        <taxon>Eukaryota</taxon>
        <taxon>Fungi</taxon>
        <taxon>Dikarya</taxon>
        <taxon>Basidiomycota</taxon>
        <taxon>Agaricomycotina</taxon>
        <taxon>Agaricomycetes</taxon>
        <taxon>Agaricomycetidae</taxon>
        <taxon>Agaricales</taxon>
        <taxon>Tricholomatineae</taxon>
        <taxon>Clitocybaceae</taxon>
        <taxon>Collybia</taxon>
    </lineage>
</organism>
<feature type="region of interest" description="Disordered" evidence="1">
    <location>
        <begin position="284"/>
        <end position="305"/>
    </location>
</feature>